<evidence type="ECO:0008006" key="2">
    <source>
        <dbReference type="Google" id="ProtNLM"/>
    </source>
</evidence>
<protein>
    <recommendedName>
        <fullName evidence="2">2-hydroxyglutaryl-CoA dehydratase</fullName>
    </recommendedName>
</protein>
<dbReference type="AlphaFoldDB" id="A0A644VR38"/>
<dbReference type="PANTHER" id="PTHR32329:SF4">
    <property type="entry name" value="ACTIVATOR OF 2-HYDROXYACYL-COA DEHYDRATASE"/>
    <property type="match status" value="1"/>
</dbReference>
<comment type="caution">
    <text evidence="1">The sequence shown here is derived from an EMBL/GenBank/DDBJ whole genome shotgun (WGS) entry which is preliminary data.</text>
</comment>
<dbReference type="EMBL" id="VSSQ01000405">
    <property type="protein sequence ID" value="MPL93849.1"/>
    <property type="molecule type" value="Genomic_DNA"/>
</dbReference>
<dbReference type="InterPro" id="IPR051805">
    <property type="entry name" value="Dehydratase_Activator_Redct"/>
</dbReference>
<evidence type="ECO:0000313" key="1">
    <source>
        <dbReference type="EMBL" id="MPL93849.1"/>
    </source>
</evidence>
<proteinExistence type="predicted"/>
<name>A0A644VR38_9ZZZZ</name>
<gene>
    <name evidence="1" type="ORF">SDC9_39996</name>
</gene>
<organism evidence="1">
    <name type="scientific">bioreactor metagenome</name>
    <dbReference type="NCBI Taxonomy" id="1076179"/>
    <lineage>
        <taxon>unclassified sequences</taxon>
        <taxon>metagenomes</taxon>
        <taxon>ecological metagenomes</taxon>
    </lineage>
</organism>
<reference evidence="1" key="1">
    <citation type="submission" date="2019-08" db="EMBL/GenBank/DDBJ databases">
        <authorList>
            <person name="Kucharzyk K."/>
            <person name="Murdoch R.W."/>
            <person name="Higgins S."/>
            <person name="Loffler F."/>
        </authorList>
    </citation>
    <scope>NUCLEOTIDE SEQUENCE</scope>
</reference>
<dbReference type="PANTHER" id="PTHR32329">
    <property type="entry name" value="BIFUNCTIONAL PROTEIN [INCLUDES 2-HYDROXYACYL-COA DEHYDRATASE (N-TER) AND ITS ACTIVATOR DOMAIN (C_TERM)-RELATED"/>
    <property type="match status" value="1"/>
</dbReference>
<sequence>MNYDYKVFTEDMKKAYKILVPNMLPIHFKILDKILKDYGFDIEFLEDDVSKIIDEGLKYSNNDICYPAMIVIGQFISALKSGKYDTEKTALLMTQTGGGCRASNYIHLIRRALENSDFDYVPAIGLSLSGIEKHPGLKLTPIIILKAVYGIIYGDLIMCLYNKVKPYEVNKGETDKILDKLVETLNTKLSGFKYFKINKISKLIIQAFDSIEINDKLKIKVGIVGEIYMKYSRMGNNHLEEFLIKEDAEVVQSGLMDFVNYCILNSVMDYKLYKRGFLKSKLAQIAYKFILKLQRKINRNIKKYSKFEEPTDFEEIRKMADGYIGYGVKMGEGWLLVANMLELIHTGANNIICAEPFGCLPNHIVGRGAIRKILDKNPEANIVVIDYDPSQSQINQENRIKLMLSNAKLNAYL</sequence>
<accession>A0A644VR38</accession>